<name>A0A0X3ANM7_9FLAO</name>
<gene>
    <name evidence="2" type="ORF">Ga0061079_104109</name>
</gene>
<dbReference type="AlphaFoldDB" id="A0A0X3ANM7"/>
<protein>
    <submittedName>
        <fullName evidence="2">Uncharacterized protein</fullName>
    </submittedName>
</protein>
<accession>A0A0X3ANM7</accession>
<dbReference type="Proteomes" id="UP000182761">
    <property type="component" value="Unassembled WGS sequence"/>
</dbReference>
<dbReference type="STRING" id="1586267.GCA_001418685_00829"/>
<dbReference type="OrthoDB" id="9952125at2"/>
<proteinExistence type="predicted"/>
<dbReference type="RefSeq" id="WP_055425204.1">
    <property type="nucleotide sequence ID" value="NZ_FCOR01000004.1"/>
</dbReference>
<keyword evidence="3" id="KW-1185">Reference proteome</keyword>
<evidence type="ECO:0000313" key="3">
    <source>
        <dbReference type="Proteomes" id="UP000182761"/>
    </source>
</evidence>
<reference evidence="2 3" key="1">
    <citation type="submission" date="2016-01" db="EMBL/GenBank/DDBJ databases">
        <authorList>
            <person name="McClelland M."/>
            <person name="Jain A."/>
            <person name="Saraogi P."/>
            <person name="Mendelson R."/>
            <person name="Westerman R."/>
            <person name="SanMiguel P."/>
            <person name="Csonka L."/>
        </authorList>
    </citation>
    <scope>NUCLEOTIDE SEQUENCE [LARGE SCALE GENOMIC DNA]</scope>
    <source>
        <strain evidence="2 3">R-53146</strain>
    </source>
</reference>
<sequence length="273" mass="31834">MSQESPLFNALALTIKQVTPTLEKDEKIYAHQIIAVSDAGRRFTLKERRGLPMQKYVGQKLQCIIEILDAQFFFPANKKEIDALPATTLKGIYQWKETGYKFIPELIRMVEGALDDEDHDYDEDEYEEKAPEYFANWGEFGLGLDIYQTKPMIKMGNGVCLLNEYCQEELIDEWEYGQELYFIPKTLLLRGIHTGKLKYNPIKTSSNLKELGKPQDPNVYKIHKGKKHTEAEWKIKEQELWEEYAKKNNIRPNNPDDKKDNHPSTPPSRFLLD</sequence>
<feature type="region of interest" description="Disordered" evidence="1">
    <location>
        <begin position="246"/>
        <end position="273"/>
    </location>
</feature>
<dbReference type="EMBL" id="FCOR01000004">
    <property type="protein sequence ID" value="CVK15990.1"/>
    <property type="molecule type" value="Genomic_DNA"/>
</dbReference>
<evidence type="ECO:0000313" key="2">
    <source>
        <dbReference type="EMBL" id="CVK15990.1"/>
    </source>
</evidence>
<evidence type="ECO:0000256" key="1">
    <source>
        <dbReference type="SAM" id="MobiDB-lite"/>
    </source>
</evidence>
<organism evidence="2 3">
    <name type="scientific">Apibacter mensalis</name>
    <dbReference type="NCBI Taxonomy" id="1586267"/>
    <lineage>
        <taxon>Bacteria</taxon>
        <taxon>Pseudomonadati</taxon>
        <taxon>Bacteroidota</taxon>
        <taxon>Flavobacteriia</taxon>
        <taxon>Flavobacteriales</taxon>
        <taxon>Weeksellaceae</taxon>
        <taxon>Apibacter</taxon>
    </lineage>
</organism>